<dbReference type="EMBL" id="MHVH01000006">
    <property type="protein sequence ID" value="OHA90087.1"/>
    <property type="molecule type" value="Genomic_DNA"/>
</dbReference>
<organism evidence="1 2">
    <name type="scientific">Candidatus Zambryskibacteria bacterium RIFCSPHIGHO2_01_FULL_46_25</name>
    <dbReference type="NCBI Taxonomy" id="1802738"/>
    <lineage>
        <taxon>Bacteria</taxon>
        <taxon>Candidatus Zambryskiibacteriota</taxon>
    </lineage>
</organism>
<protein>
    <recommendedName>
        <fullName evidence="3">CopG family transcriptional regulator</fullName>
    </recommendedName>
</protein>
<evidence type="ECO:0008006" key="3">
    <source>
        <dbReference type="Google" id="ProtNLM"/>
    </source>
</evidence>
<dbReference type="AlphaFoldDB" id="A0A1G2SYG8"/>
<accession>A0A1G2SYG8</accession>
<evidence type="ECO:0000313" key="1">
    <source>
        <dbReference type="EMBL" id="OHA90087.1"/>
    </source>
</evidence>
<gene>
    <name evidence="1" type="ORF">A2838_00410</name>
</gene>
<proteinExistence type="predicted"/>
<sequence>MPTLKKRINITIDKETDKILNLLAKKANVPKATITTRLLNDALELEEDFRLGDTAEQRRNDGSKYILDRDEFWK</sequence>
<dbReference type="Proteomes" id="UP000178107">
    <property type="component" value="Unassembled WGS sequence"/>
</dbReference>
<name>A0A1G2SYG8_9BACT</name>
<comment type="caution">
    <text evidence="1">The sequence shown here is derived from an EMBL/GenBank/DDBJ whole genome shotgun (WGS) entry which is preliminary data.</text>
</comment>
<evidence type="ECO:0000313" key="2">
    <source>
        <dbReference type="Proteomes" id="UP000178107"/>
    </source>
</evidence>
<reference evidence="1 2" key="1">
    <citation type="journal article" date="2016" name="Nat. Commun.">
        <title>Thousands of microbial genomes shed light on interconnected biogeochemical processes in an aquifer system.</title>
        <authorList>
            <person name="Anantharaman K."/>
            <person name="Brown C.T."/>
            <person name="Hug L.A."/>
            <person name="Sharon I."/>
            <person name="Castelle C.J."/>
            <person name="Probst A.J."/>
            <person name="Thomas B.C."/>
            <person name="Singh A."/>
            <person name="Wilkins M.J."/>
            <person name="Karaoz U."/>
            <person name="Brodie E.L."/>
            <person name="Williams K.H."/>
            <person name="Hubbard S.S."/>
            <person name="Banfield J.F."/>
        </authorList>
    </citation>
    <scope>NUCLEOTIDE SEQUENCE [LARGE SCALE GENOMIC DNA]</scope>
</reference>